<evidence type="ECO:0000259" key="2">
    <source>
        <dbReference type="Pfam" id="PF10355"/>
    </source>
</evidence>
<evidence type="ECO:0000256" key="1">
    <source>
        <dbReference type="SAM" id="Phobius"/>
    </source>
</evidence>
<feature type="transmembrane region" description="Helical" evidence="1">
    <location>
        <begin position="52"/>
        <end position="72"/>
    </location>
</feature>
<gene>
    <name evidence="3" type="ORF">BDV40DRAFT_286668</name>
</gene>
<dbReference type="OrthoDB" id="4474814at2759"/>
<dbReference type="EMBL" id="ML738605">
    <property type="protein sequence ID" value="KAE8164778.1"/>
    <property type="molecule type" value="Genomic_DNA"/>
</dbReference>
<feature type="transmembrane region" description="Helical" evidence="1">
    <location>
        <begin position="213"/>
        <end position="239"/>
    </location>
</feature>
<keyword evidence="1" id="KW-1133">Transmembrane helix</keyword>
<dbReference type="Proteomes" id="UP000326950">
    <property type="component" value="Unassembled WGS sequence"/>
</dbReference>
<keyword evidence="1" id="KW-0812">Transmembrane</keyword>
<dbReference type="AlphaFoldDB" id="A0A5N6V1F2"/>
<feature type="transmembrane region" description="Helical" evidence="1">
    <location>
        <begin position="154"/>
        <end position="177"/>
    </location>
</feature>
<keyword evidence="1" id="KW-0472">Membrane</keyword>
<proteinExistence type="predicted"/>
<feature type="transmembrane region" description="Helical" evidence="1">
    <location>
        <begin position="189"/>
        <end position="207"/>
    </location>
</feature>
<dbReference type="PANTHER" id="PTHR31685:SF3">
    <property type="entry name" value="INTEGRAL MEMBRANE PROTEIN (AFU_ORTHOLOGUE AFUA_6G12730)"/>
    <property type="match status" value="1"/>
</dbReference>
<keyword evidence="4" id="KW-1185">Reference proteome</keyword>
<sequence length="329" mass="36505">MVSAFQSVFLTLADAKCSPKSLSIGVAIALQIVAFAFLIPSGFALRIVQSKWATSVEGLAVLVALVGLWIHGGSANHTYRIPQISLTILLLMRQPLGVYIHRKQNIHSGYVAEYLGHTYSIATLGLFTLGWYHITAGSLESVGIREHYYNTLSHALLLVLIMSEGLLLLSFATGLWPRQSSRTPDYYDSLLLLMCSLVMVVVLLVGYHADEDWYFVLIRIEHLAYTIMVLCGAITSIMVSTRKGHQTQRNIIPALVFAVLGLLFTSHQQEATLVKKVHETMGYTMVVGATFRMVEILVMPHWPAKASTDVHSNLRYVTALVLYRLSLSI</sequence>
<dbReference type="InterPro" id="IPR018827">
    <property type="entry name" value="YTP1_C"/>
</dbReference>
<organism evidence="3 4">
    <name type="scientific">Aspergillus tamarii</name>
    <dbReference type="NCBI Taxonomy" id="41984"/>
    <lineage>
        <taxon>Eukaryota</taxon>
        <taxon>Fungi</taxon>
        <taxon>Dikarya</taxon>
        <taxon>Ascomycota</taxon>
        <taxon>Pezizomycotina</taxon>
        <taxon>Eurotiomycetes</taxon>
        <taxon>Eurotiomycetidae</taxon>
        <taxon>Eurotiales</taxon>
        <taxon>Aspergillaceae</taxon>
        <taxon>Aspergillus</taxon>
        <taxon>Aspergillus subgen. Circumdati</taxon>
    </lineage>
</organism>
<protein>
    <recommendedName>
        <fullName evidence="2">Protein YTP1-like C-terminal domain-containing protein</fullName>
    </recommendedName>
</protein>
<feature type="transmembrane region" description="Helical" evidence="1">
    <location>
        <begin position="84"/>
        <end position="102"/>
    </location>
</feature>
<name>A0A5N6V1F2_ASPTM</name>
<evidence type="ECO:0000313" key="3">
    <source>
        <dbReference type="EMBL" id="KAE8164778.1"/>
    </source>
</evidence>
<feature type="transmembrane region" description="Helical" evidence="1">
    <location>
        <begin position="114"/>
        <end position="134"/>
    </location>
</feature>
<feature type="transmembrane region" description="Helical" evidence="1">
    <location>
        <begin position="25"/>
        <end position="45"/>
    </location>
</feature>
<feature type="domain" description="Protein YTP1-like C-terminal" evidence="2">
    <location>
        <begin position="222"/>
        <end position="323"/>
    </location>
</feature>
<dbReference type="PANTHER" id="PTHR31685">
    <property type="entry name" value="INTEGRAL MEMBRANE PROTEIN (AFU_ORTHOLOGUE AFUA_6G12730)-RELATED"/>
    <property type="match status" value="1"/>
</dbReference>
<accession>A0A5N6V1F2</accession>
<evidence type="ECO:0000313" key="4">
    <source>
        <dbReference type="Proteomes" id="UP000326950"/>
    </source>
</evidence>
<dbReference type="Pfam" id="PF10355">
    <property type="entry name" value="Ytp1"/>
    <property type="match status" value="1"/>
</dbReference>
<reference evidence="3 4" key="1">
    <citation type="submission" date="2019-04" db="EMBL/GenBank/DDBJ databases">
        <title>Friends and foes A comparative genomics study of 23 Aspergillus species from section Flavi.</title>
        <authorList>
            <consortium name="DOE Joint Genome Institute"/>
            <person name="Kjaerbolling I."/>
            <person name="Vesth T."/>
            <person name="Frisvad J.C."/>
            <person name="Nybo J.L."/>
            <person name="Theobald S."/>
            <person name="Kildgaard S."/>
            <person name="Isbrandt T."/>
            <person name="Kuo A."/>
            <person name="Sato A."/>
            <person name="Lyhne E.K."/>
            <person name="Kogle M.E."/>
            <person name="Wiebenga A."/>
            <person name="Kun R.S."/>
            <person name="Lubbers R.J."/>
            <person name="Makela M.R."/>
            <person name="Barry K."/>
            <person name="Chovatia M."/>
            <person name="Clum A."/>
            <person name="Daum C."/>
            <person name="Haridas S."/>
            <person name="He G."/>
            <person name="LaButti K."/>
            <person name="Lipzen A."/>
            <person name="Mondo S."/>
            <person name="Riley R."/>
            <person name="Salamov A."/>
            <person name="Simmons B.A."/>
            <person name="Magnuson J.K."/>
            <person name="Henrissat B."/>
            <person name="Mortensen U.H."/>
            <person name="Larsen T.O."/>
            <person name="Devries R.P."/>
            <person name="Grigoriev I.V."/>
            <person name="Machida M."/>
            <person name="Baker S.E."/>
            <person name="Andersen M.R."/>
        </authorList>
    </citation>
    <scope>NUCLEOTIDE SEQUENCE [LARGE SCALE GENOMIC DNA]</scope>
    <source>
        <strain evidence="3 4">CBS 117626</strain>
    </source>
</reference>